<dbReference type="InterPro" id="IPR012312">
    <property type="entry name" value="Hemerythrin-like"/>
</dbReference>
<protein>
    <submittedName>
        <fullName evidence="6">Hemerythrin family protein</fullName>
    </submittedName>
</protein>
<gene>
    <name evidence="6" type="ORF">G3480_18640</name>
</gene>
<keyword evidence="7" id="KW-1185">Reference proteome</keyword>
<dbReference type="InterPro" id="IPR016131">
    <property type="entry name" value="Haemerythrin_Fe_BS"/>
</dbReference>
<keyword evidence="4" id="KW-0408">Iron</keyword>
<dbReference type="Gene3D" id="1.20.120.50">
    <property type="entry name" value="Hemerythrin-like"/>
    <property type="match status" value="1"/>
</dbReference>
<evidence type="ECO:0000256" key="4">
    <source>
        <dbReference type="ARBA" id="ARBA00023004"/>
    </source>
</evidence>
<dbReference type="InterPro" id="IPR035938">
    <property type="entry name" value="Hemerythrin-like_sf"/>
</dbReference>
<name>A0A6P1DVC7_9GAMM</name>
<dbReference type="GO" id="GO:0046872">
    <property type="term" value="F:metal ion binding"/>
    <property type="evidence" value="ECO:0007669"/>
    <property type="project" value="UniProtKB-KW"/>
</dbReference>
<dbReference type="PROSITE" id="PS00550">
    <property type="entry name" value="HEMERYTHRINS"/>
    <property type="match status" value="1"/>
</dbReference>
<feature type="domain" description="Hemerythrin-like" evidence="5">
    <location>
        <begin position="14"/>
        <end position="123"/>
    </location>
</feature>
<dbReference type="EMBL" id="JAAIJR010000092">
    <property type="protein sequence ID" value="NEX22297.1"/>
    <property type="molecule type" value="Genomic_DNA"/>
</dbReference>
<dbReference type="InterPro" id="IPR050669">
    <property type="entry name" value="Hemerythrin"/>
</dbReference>
<evidence type="ECO:0000259" key="5">
    <source>
        <dbReference type="Pfam" id="PF01814"/>
    </source>
</evidence>
<proteinExistence type="inferred from homology"/>
<reference evidence="6 7" key="2">
    <citation type="submission" date="2020-02" db="EMBL/GenBank/DDBJ databases">
        <title>Genome sequences of Thiorhodococcus mannitoliphagus and Thiorhodococcus minor, purple sulfur photosynthetic bacteria in the gammaproteobacterial family, Chromatiaceae.</title>
        <authorList>
            <person name="Aviles F.A."/>
            <person name="Meyer T.E."/>
            <person name="Kyndt J.A."/>
        </authorList>
    </citation>
    <scope>NUCLEOTIDE SEQUENCE [LARGE SCALE GENOMIC DNA]</scope>
    <source>
        <strain evidence="6 7">DSM 18266</strain>
    </source>
</reference>
<sequence>MALIEDFEERYVLGVPAMDRNHREFVDLVNRMAEASNATFAYLFSEMVQHTHAHFAAEEVMMRETAFSASDEHRDEHRRVLGELDWFCSRLQQGHISLARAYVVDQIPGWFKEHALTMDTALAAHLVAARPARAGGVS</sequence>
<dbReference type="RefSeq" id="WP_164655393.1">
    <property type="nucleotide sequence ID" value="NZ_JAAIJR010000092.1"/>
</dbReference>
<dbReference type="SUPFAM" id="SSF47188">
    <property type="entry name" value="Hemerythrin-like"/>
    <property type="match status" value="1"/>
</dbReference>
<evidence type="ECO:0000256" key="1">
    <source>
        <dbReference type="ARBA" id="ARBA00010587"/>
    </source>
</evidence>
<keyword evidence="2" id="KW-0561">Oxygen transport</keyword>
<reference evidence="7" key="1">
    <citation type="journal article" date="2020" name="Microbiol. Resour. Announc.">
        <title>Draft Genome Sequences of Thiorhodococcus mannitoliphagus and Thiorhodococcus minor, Purple Sulfur Photosynthetic Bacteria in the Gammaproteobacterial Family Chromatiaceae.</title>
        <authorList>
            <person name="Aviles F.A."/>
            <person name="Meyer T.E."/>
            <person name="Kyndt J.A."/>
        </authorList>
    </citation>
    <scope>NUCLEOTIDE SEQUENCE [LARGE SCALE GENOMIC DNA]</scope>
    <source>
        <strain evidence="7">DSM 18266</strain>
    </source>
</reference>
<evidence type="ECO:0000313" key="6">
    <source>
        <dbReference type="EMBL" id="NEX22297.1"/>
    </source>
</evidence>
<evidence type="ECO:0000313" key="7">
    <source>
        <dbReference type="Proteomes" id="UP000471640"/>
    </source>
</evidence>
<dbReference type="NCBIfam" id="TIGR02481">
    <property type="entry name" value="hemeryth_dom"/>
    <property type="match status" value="1"/>
</dbReference>
<dbReference type="CDD" id="cd12107">
    <property type="entry name" value="Hemerythrin"/>
    <property type="match status" value="1"/>
</dbReference>
<dbReference type="Pfam" id="PF01814">
    <property type="entry name" value="Hemerythrin"/>
    <property type="match status" value="1"/>
</dbReference>
<dbReference type="InterPro" id="IPR012827">
    <property type="entry name" value="Hemerythrin_metal-bd"/>
</dbReference>
<accession>A0A6P1DVC7</accession>
<dbReference type="PANTHER" id="PTHR37164">
    <property type="entry name" value="BACTERIOHEMERYTHRIN"/>
    <property type="match status" value="1"/>
</dbReference>
<comment type="caution">
    <text evidence="6">The sequence shown here is derived from an EMBL/GenBank/DDBJ whole genome shotgun (WGS) entry which is preliminary data.</text>
</comment>
<keyword evidence="2" id="KW-0813">Transport</keyword>
<dbReference type="Proteomes" id="UP000471640">
    <property type="component" value="Unassembled WGS sequence"/>
</dbReference>
<evidence type="ECO:0000256" key="3">
    <source>
        <dbReference type="ARBA" id="ARBA00022723"/>
    </source>
</evidence>
<comment type="similarity">
    <text evidence="1">Belongs to the hemerythrin family.</text>
</comment>
<keyword evidence="3" id="KW-0479">Metal-binding</keyword>
<dbReference type="PANTHER" id="PTHR37164:SF1">
    <property type="entry name" value="BACTERIOHEMERYTHRIN"/>
    <property type="match status" value="1"/>
</dbReference>
<evidence type="ECO:0000256" key="2">
    <source>
        <dbReference type="ARBA" id="ARBA00022621"/>
    </source>
</evidence>
<dbReference type="AlphaFoldDB" id="A0A6P1DVC7"/>
<dbReference type="GO" id="GO:0005344">
    <property type="term" value="F:oxygen carrier activity"/>
    <property type="evidence" value="ECO:0007669"/>
    <property type="project" value="UniProtKB-KW"/>
</dbReference>
<organism evidence="6 7">
    <name type="scientific">Thiorhodococcus mannitoliphagus</name>
    <dbReference type="NCBI Taxonomy" id="329406"/>
    <lineage>
        <taxon>Bacteria</taxon>
        <taxon>Pseudomonadati</taxon>
        <taxon>Pseudomonadota</taxon>
        <taxon>Gammaproteobacteria</taxon>
        <taxon>Chromatiales</taxon>
        <taxon>Chromatiaceae</taxon>
        <taxon>Thiorhodococcus</taxon>
    </lineage>
</organism>